<gene>
    <name evidence="2" type="ORF">K0M31_014414</name>
</gene>
<dbReference type="Proteomes" id="UP001177670">
    <property type="component" value="Unassembled WGS sequence"/>
</dbReference>
<evidence type="ECO:0000313" key="3">
    <source>
        <dbReference type="Proteomes" id="UP001177670"/>
    </source>
</evidence>
<comment type="caution">
    <text evidence="2">The sequence shown here is derived from an EMBL/GenBank/DDBJ whole genome shotgun (WGS) entry which is preliminary data.</text>
</comment>
<evidence type="ECO:0000313" key="2">
    <source>
        <dbReference type="EMBL" id="KAK1133051.1"/>
    </source>
</evidence>
<dbReference type="AlphaFoldDB" id="A0AA40KU98"/>
<evidence type="ECO:0000256" key="1">
    <source>
        <dbReference type="SAM" id="MobiDB-lite"/>
    </source>
</evidence>
<reference evidence="2" key="1">
    <citation type="submission" date="2021-10" db="EMBL/GenBank/DDBJ databases">
        <title>Melipona bicolor Genome sequencing and assembly.</title>
        <authorList>
            <person name="Araujo N.S."/>
            <person name="Arias M.C."/>
        </authorList>
    </citation>
    <scope>NUCLEOTIDE SEQUENCE</scope>
    <source>
        <strain evidence="2">USP_2M_L1-L4_2017</strain>
        <tissue evidence="2">Whole body</tissue>
    </source>
</reference>
<feature type="region of interest" description="Disordered" evidence="1">
    <location>
        <begin position="70"/>
        <end position="130"/>
    </location>
</feature>
<feature type="compositionally biased region" description="Basic and acidic residues" evidence="1">
    <location>
        <begin position="89"/>
        <end position="117"/>
    </location>
</feature>
<organism evidence="2 3">
    <name type="scientific">Melipona bicolor</name>
    <dbReference type="NCBI Taxonomy" id="60889"/>
    <lineage>
        <taxon>Eukaryota</taxon>
        <taxon>Metazoa</taxon>
        <taxon>Ecdysozoa</taxon>
        <taxon>Arthropoda</taxon>
        <taxon>Hexapoda</taxon>
        <taxon>Insecta</taxon>
        <taxon>Pterygota</taxon>
        <taxon>Neoptera</taxon>
        <taxon>Endopterygota</taxon>
        <taxon>Hymenoptera</taxon>
        <taxon>Apocrita</taxon>
        <taxon>Aculeata</taxon>
        <taxon>Apoidea</taxon>
        <taxon>Anthophila</taxon>
        <taxon>Apidae</taxon>
        <taxon>Melipona</taxon>
    </lineage>
</organism>
<dbReference type="EMBL" id="JAHYIQ010000004">
    <property type="protein sequence ID" value="KAK1133051.1"/>
    <property type="molecule type" value="Genomic_DNA"/>
</dbReference>
<proteinExistence type="predicted"/>
<feature type="region of interest" description="Disordered" evidence="1">
    <location>
        <begin position="155"/>
        <end position="174"/>
    </location>
</feature>
<protein>
    <submittedName>
        <fullName evidence="2">Uncharacterized protein</fullName>
    </submittedName>
</protein>
<sequence length="216" mass="24353">MNWALSSVGNVVNFVYNQHVSNAVQSIIPFVNRRVDDLYRFIHAWVPSLYGELDENYWRERGYILLDTDTDLSPELSPHEGGKTGEITEEGKSRSQDSDEISDLTRESWERSMRVSREPGGNPAKETAKNGRLYWLTADQGPLRKAVQHPEDVEHIGGFRADPGSGGTDPPKSSVVNIAKNYRKNPELLDETGDGRKYRAEFEQKLKASESGKSRT</sequence>
<name>A0AA40KU98_9HYME</name>
<accession>A0AA40KU98</accession>
<keyword evidence="3" id="KW-1185">Reference proteome</keyword>